<evidence type="ECO:0000256" key="5">
    <source>
        <dbReference type="ARBA" id="ARBA00022927"/>
    </source>
</evidence>
<feature type="transmembrane region" description="Helical" evidence="9">
    <location>
        <begin position="47"/>
        <end position="68"/>
    </location>
</feature>
<dbReference type="Pfam" id="PF02416">
    <property type="entry name" value="TatA_B_E"/>
    <property type="match status" value="1"/>
</dbReference>
<accession>A0ABQ0QMW3</accession>
<evidence type="ECO:0000313" key="11">
    <source>
        <dbReference type="EMBL" id="GBR50873.1"/>
    </source>
</evidence>
<evidence type="ECO:0000256" key="8">
    <source>
        <dbReference type="ARBA" id="ARBA00023136"/>
    </source>
</evidence>
<evidence type="ECO:0000256" key="10">
    <source>
        <dbReference type="SAM" id="MobiDB-lite"/>
    </source>
</evidence>
<evidence type="ECO:0000256" key="4">
    <source>
        <dbReference type="ARBA" id="ARBA00022692"/>
    </source>
</evidence>
<dbReference type="PANTHER" id="PTHR42982">
    <property type="entry name" value="SEC-INDEPENDENT PROTEIN TRANSLOCASE PROTEIN TATA"/>
    <property type="match status" value="1"/>
</dbReference>
<evidence type="ECO:0000256" key="1">
    <source>
        <dbReference type="ARBA" id="ARBA00004162"/>
    </source>
</evidence>
<comment type="subunit">
    <text evidence="9">The Tat system comprises two distinct complexes: a TatABC complex, containing multiple copies of TatA, TatB and TatC subunits, and a separate TatA complex, containing only TatA subunits. Substrates initially bind to the TatABC complex, which probably triggers association of the separate TatA complex to form the active translocon.</text>
</comment>
<evidence type="ECO:0000256" key="3">
    <source>
        <dbReference type="ARBA" id="ARBA00022475"/>
    </source>
</evidence>
<keyword evidence="8 9" id="KW-0472">Membrane</keyword>
<gene>
    <name evidence="9" type="primary">tatA</name>
    <name evidence="11" type="ORF">AA106555_0360</name>
</gene>
<comment type="subcellular location">
    <subcellularLocation>
        <location evidence="1 9">Cell membrane</location>
        <topology evidence="1 9">Single-pass membrane protein</topology>
    </subcellularLocation>
</comment>
<proteinExistence type="inferred from homology"/>
<feature type="compositionally biased region" description="Polar residues" evidence="10">
    <location>
        <begin position="106"/>
        <end position="125"/>
    </location>
</feature>
<keyword evidence="12" id="KW-1185">Reference proteome</keyword>
<keyword evidence="3 9" id="KW-1003">Cell membrane</keyword>
<sequence>MGSLSLKRRTVRRVCIKQNACTIGQALPHEGSLGISEYTDMGGMSPIHWVILAVVVLVVFGGGGKISGMMGDFAKGIKSFKKNMADDESMAGSNASPSEAPGHLSAPQQNASAQTQSHETTQTRV</sequence>
<dbReference type="NCBIfam" id="TIGR01411">
    <property type="entry name" value="tatAE"/>
    <property type="match status" value="1"/>
</dbReference>
<protein>
    <recommendedName>
        <fullName evidence="9">Sec-independent protein translocase protein TatA</fullName>
    </recommendedName>
</protein>
<comment type="caution">
    <text evidence="11">The sequence shown here is derived from an EMBL/GenBank/DDBJ whole genome shotgun (WGS) entry which is preliminary data.</text>
</comment>
<evidence type="ECO:0000313" key="12">
    <source>
        <dbReference type="Proteomes" id="UP001062632"/>
    </source>
</evidence>
<evidence type="ECO:0000256" key="9">
    <source>
        <dbReference type="HAMAP-Rule" id="MF_00236"/>
    </source>
</evidence>
<evidence type="ECO:0000256" key="7">
    <source>
        <dbReference type="ARBA" id="ARBA00023010"/>
    </source>
</evidence>
<dbReference type="EMBL" id="BAQC01000005">
    <property type="protein sequence ID" value="GBR50873.1"/>
    <property type="molecule type" value="Genomic_DNA"/>
</dbReference>
<keyword evidence="5 9" id="KW-0653">Protein transport</keyword>
<comment type="similarity">
    <text evidence="9">Belongs to the TatA/E family.</text>
</comment>
<dbReference type="InterPro" id="IPR003369">
    <property type="entry name" value="TatA/B/E"/>
</dbReference>
<reference evidence="11 12" key="1">
    <citation type="submission" date="2013-04" db="EMBL/GenBank/DDBJ databases">
        <title>The genome sequencing project of 58 acetic acid bacteria.</title>
        <authorList>
            <person name="Okamoto-Kainuma A."/>
            <person name="Ishikawa M."/>
            <person name="Umino S."/>
            <person name="Koizumi Y."/>
            <person name="Shiwa Y."/>
            <person name="Yoshikawa H."/>
            <person name="Matsutani M."/>
            <person name="Matsushita K."/>
        </authorList>
    </citation>
    <scope>NUCLEOTIDE SEQUENCE [LARGE SCALE GENOMIC DNA]</scope>
    <source>
        <strain evidence="11 12">NBRC 106555</strain>
    </source>
</reference>
<keyword evidence="7 9" id="KW-0811">Translocation</keyword>
<dbReference type="InterPro" id="IPR006312">
    <property type="entry name" value="TatA/E"/>
</dbReference>
<comment type="function">
    <text evidence="9">Part of the twin-arginine translocation (Tat) system that transports large folded proteins containing a characteristic twin-arginine motif in their signal peptide across membranes. TatA could form the protein-conducting channel of the Tat system.</text>
</comment>
<evidence type="ECO:0000256" key="2">
    <source>
        <dbReference type="ARBA" id="ARBA00022448"/>
    </source>
</evidence>
<dbReference type="Gene3D" id="1.20.5.3310">
    <property type="match status" value="1"/>
</dbReference>
<feature type="region of interest" description="Disordered" evidence="10">
    <location>
        <begin position="86"/>
        <end position="125"/>
    </location>
</feature>
<keyword evidence="4 9" id="KW-0812">Transmembrane</keyword>
<evidence type="ECO:0000256" key="6">
    <source>
        <dbReference type="ARBA" id="ARBA00022989"/>
    </source>
</evidence>
<keyword evidence="2 9" id="KW-0813">Transport</keyword>
<organism evidence="11 12">
    <name type="scientific">Neokomagataea thailandica NBRC 106555</name>
    <dbReference type="NCBI Taxonomy" id="1223520"/>
    <lineage>
        <taxon>Bacteria</taxon>
        <taxon>Pseudomonadati</taxon>
        <taxon>Pseudomonadota</taxon>
        <taxon>Alphaproteobacteria</taxon>
        <taxon>Acetobacterales</taxon>
        <taxon>Acetobacteraceae</taxon>
        <taxon>Neokomagataea</taxon>
    </lineage>
</organism>
<name>A0ABQ0QMW3_9PROT</name>
<dbReference type="PANTHER" id="PTHR42982:SF1">
    <property type="entry name" value="SEC-INDEPENDENT PROTEIN TRANSLOCASE PROTEIN TATA"/>
    <property type="match status" value="1"/>
</dbReference>
<keyword evidence="6 9" id="KW-1133">Transmembrane helix</keyword>
<dbReference type="Proteomes" id="UP001062632">
    <property type="component" value="Unassembled WGS sequence"/>
</dbReference>
<dbReference type="HAMAP" id="MF_00236">
    <property type="entry name" value="TatA_E"/>
    <property type="match status" value="1"/>
</dbReference>